<keyword evidence="4" id="KW-0328">Glycosyltransferase</keyword>
<dbReference type="Proteomes" id="UP000230233">
    <property type="component" value="Chromosome V"/>
</dbReference>
<evidence type="ECO:0000256" key="7">
    <source>
        <dbReference type="ARBA" id="ARBA00022729"/>
    </source>
</evidence>
<evidence type="ECO:0000256" key="5">
    <source>
        <dbReference type="ARBA" id="ARBA00022679"/>
    </source>
</evidence>
<keyword evidence="14" id="KW-1185">Reference proteome</keyword>
<dbReference type="FunFam" id="3.40.50.2000:FF:000038">
    <property type="entry name" value="UDP-GlucuronosylTransferase"/>
    <property type="match status" value="1"/>
</dbReference>
<reference evidence="14" key="1">
    <citation type="submission" date="2017-10" db="EMBL/GenBank/DDBJ databases">
        <title>Rapid genome shrinkage in a self-fertile nematode reveals novel sperm competition proteins.</title>
        <authorList>
            <person name="Yin D."/>
            <person name="Schwarz E.M."/>
            <person name="Thomas C.G."/>
            <person name="Felde R.L."/>
            <person name="Korf I.F."/>
            <person name="Cutter A.D."/>
            <person name="Schartner C.M."/>
            <person name="Ralston E.J."/>
            <person name="Meyer B.J."/>
            <person name="Haag E.S."/>
        </authorList>
    </citation>
    <scope>NUCLEOTIDE SEQUENCE [LARGE SCALE GENOMIC DNA]</scope>
    <source>
        <strain evidence="14">JU1422</strain>
    </source>
</reference>
<dbReference type="OrthoDB" id="5835829at2759"/>
<evidence type="ECO:0000256" key="8">
    <source>
        <dbReference type="ARBA" id="ARBA00022989"/>
    </source>
</evidence>
<proteinExistence type="inferred from homology"/>
<dbReference type="GO" id="GO:0016020">
    <property type="term" value="C:membrane"/>
    <property type="evidence" value="ECO:0007669"/>
    <property type="project" value="UniProtKB-SubCell"/>
</dbReference>
<dbReference type="SUPFAM" id="SSF53756">
    <property type="entry name" value="UDP-Glycosyltransferase/glycogen phosphorylase"/>
    <property type="match status" value="1"/>
</dbReference>
<dbReference type="GO" id="GO:0015020">
    <property type="term" value="F:glucuronosyltransferase activity"/>
    <property type="evidence" value="ECO:0007669"/>
    <property type="project" value="UniProtKB-EC"/>
</dbReference>
<accession>A0A2G5TKS6</accession>
<dbReference type="InterPro" id="IPR002213">
    <property type="entry name" value="UDP_glucos_trans"/>
</dbReference>
<dbReference type="PANTHER" id="PTHR48043:SF17">
    <property type="entry name" value="GLUCURONOSYLTRANSFERASE"/>
    <property type="match status" value="1"/>
</dbReference>
<comment type="catalytic activity">
    <reaction evidence="10">
        <text>glucuronate acceptor + UDP-alpha-D-glucuronate = acceptor beta-D-glucuronoside + UDP + H(+)</text>
        <dbReference type="Rhea" id="RHEA:21032"/>
        <dbReference type="ChEBI" id="CHEBI:15378"/>
        <dbReference type="ChEBI" id="CHEBI:58052"/>
        <dbReference type="ChEBI" id="CHEBI:58223"/>
        <dbReference type="ChEBI" id="CHEBI:132367"/>
        <dbReference type="ChEBI" id="CHEBI:132368"/>
        <dbReference type="EC" id="2.4.1.17"/>
    </reaction>
</comment>
<name>A0A2G5TKS6_9PELO</name>
<evidence type="ECO:0000256" key="2">
    <source>
        <dbReference type="ARBA" id="ARBA00009995"/>
    </source>
</evidence>
<dbReference type="EC" id="2.4.1.17" evidence="3"/>
<evidence type="ECO:0000313" key="13">
    <source>
        <dbReference type="EMBL" id="PIC27894.1"/>
    </source>
</evidence>
<dbReference type="FunFam" id="3.40.50.2000:FF:000228">
    <property type="entry name" value="UDP-GlucuronosylTransferase"/>
    <property type="match status" value="1"/>
</dbReference>
<evidence type="ECO:0000256" key="4">
    <source>
        <dbReference type="ARBA" id="ARBA00022676"/>
    </source>
</evidence>
<dbReference type="Gene3D" id="3.40.50.2000">
    <property type="entry name" value="Glycogen Phosphorylase B"/>
    <property type="match status" value="2"/>
</dbReference>
<keyword evidence="9 11" id="KW-0472">Membrane</keyword>
<evidence type="ECO:0000256" key="12">
    <source>
        <dbReference type="SAM" id="SignalP"/>
    </source>
</evidence>
<keyword evidence="8 11" id="KW-1133">Transmembrane helix</keyword>
<dbReference type="CDD" id="cd03784">
    <property type="entry name" value="GT1_Gtf-like"/>
    <property type="match status" value="1"/>
</dbReference>
<dbReference type="Pfam" id="PF00201">
    <property type="entry name" value="UDPGT"/>
    <property type="match status" value="1"/>
</dbReference>
<keyword evidence="5" id="KW-0808">Transferase</keyword>
<feature type="chain" id="PRO_5013579616" description="glucuronosyltransferase" evidence="12">
    <location>
        <begin position="21"/>
        <end position="527"/>
    </location>
</feature>
<evidence type="ECO:0000256" key="11">
    <source>
        <dbReference type="SAM" id="Phobius"/>
    </source>
</evidence>
<keyword evidence="6 11" id="KW-0812">Transmembrane</keyword>
<evidence type="ECO:0000256" key="1">
    <source>
        <dbReference type="ARBA" id="ARBA00004167"/>
    </source>
</evidence>
<evidence type="ECO:0000256" key="6">
    <source>
        <dbReference type="ARBA" id="ARBA00022692"/>
    </source>
</evidence>
<comment type="subcellular location">
    <subcellularLocation>
        <location evidence="1">Membrane</location>
        <topology evidence="1">Single-pass membrane protein</topology>
    </subcellularLocation>
</comment>
<comment type="similarity">
    <text evidence="2">Belongs to the UDP-glycosyltransferase family.</text>
</comment>
<evidence type="ECO:0000256" key="9">
    <source>
        <dbReference type="ARBA" id="ARBA00023136"/>
    </source>
</evidence>
<protein>
    <recommendedName>
        <fullName evidence="3">glucuronosyltransferase</fullName>
        <ecNumber evidence="3">2.4.1.17</ecNumber>
    </recommendedName>
</protein>
<sequence length="527" mass="60065">MNFKMLSLFHILFLISSGSAFNYLVVSPGFGHSHSTFMGKVADALSDSGHNVTVLTILINSKFRDKSFTKSTKDIVYVDSNEELDRLTDLMESGDFSRFWTEEGSMLETIPSYQGFMKMFERVYANLRQNLHVLDELKTNRPKYDVIIFESFMFMAKAVQEYLEIPVFIPVTSVTHDNKFAELSGEPVSPSYLSGYFTNFGNVMSFQERLTNTISYFLGKIILQYPKWTTLQDPTKPLEIETAYHRAPYIFINSNPYIDFPRPLLSKTIQVGGLTVDVNKLKAEKVDENWNKILDQRPHTVLISFGSMFKAIYMPDSYKANFVKVMKSFKNVTFIWKYESDDTSFAQGADNIVFSKWIPQTALLADPRLSAFLTHGGLGSVNELSYFGKPAILCPLFADQLRNAKMLARHNGSIEITKFDLADYETLRSAIHRVLFDKSIAKNALNLAKRLENQPMKPKELLVRHAEFAAQFGEHHGLDCNIRNMSFVEYYLLDVIAFISAIAVFVLVLVFCFVRKVIGALGKLKKD</sequence>
<evidence type="ECO:0000313" key="14">
    <source>
        <dbReference type="Proteomes" id="UP000230233"/>
    </source>
</evidence>
<dbReference type="AlphaFoldDB" id="A0A2G5TKS6"/>
<dbReference type="InterPro" id="IPR050271">
    <property type="entry name" value="UDP-glycosyltransferase"/>
</dbReference>
<dbReference type="EMBL" id="PDUG01000005">
    <property type="protein sequence ID" value="PIC27894.1"/>
    <property type="molecule type" value="Genomic_DNA"/>
</dbReference>
<keyword evidence="7 12" id="KW-0732">Signal</keyword>
<feature type="signal peptide" evidence="12">
    <location>
        <begin position="1"/>
        <end position="20"/>
    </location>
</feature>
<dbReference type="STRING" id="1611254.A0A2G5TKS6"/>
<comment type="caution">
    <text evidence="13">The sequence shown here is derived from an EMBL/GenBank/DDBJ whole genome shotgun (WGS) entry which is preliminary data.</text>
</comment>
<gene>
    <name evidence="13" type="primary">Cnig_chr_V.g20000</name>
    <name evidence="13" type="ORF">B9Z55_020000</name>
</gene>
<evidence type="ECO:0000256" key="10">
    <source>
        <dbReference type="ARBA" id="ARBA00047475"/>
    </source>
</evidence>
<dbReference type="PANTHER" id="PTHR48043">
    <property type="entry name" value="EG:EG0003.4 PROTEIN-RELATED"/>
    <property type="match status" value="1"/>
</dbReference>
<feature type="transmembrane region" description="Helical" evidence="11">
    <location>
        <begin position="490"/>
        <end position="514"/>
    </location>
</feature>
<organism evidence="13 14">
    <name type="scientific">Caenorhabditis nigoni</name>
    <dbReference type="NCBI Taxonomy" id="1611254"/>
    <lineage>
        <taxon>Eukaryota</taxon>
        <taxon>Metazoa</taxon>
        <taxon>Ecdysozoa</taxon>
        <taxon>Nematoda</taxon>
        <taxon>Chromadorea</taxon>
        <taxon>Rhabditida</taxon>
        <taxon>Rhabditina</taxon>
        <taxon>Rhabditomorpha</taxon>
        <taxon>Rhabditoidea</taxon>
        <taxon>Rhabditidae</taxon>
        <taxon>Peloderinae</taxon>
        <taxon>Caenorhabditis</taxon>
    </lineage>
</organism>
<evidence type="ECO:0000256" key="3">
    <source>
        <dbReference type="ARBA" id="ARBA00012544"/>
    </source>
</evidence>